<evidence type="ECO:0000256" key="2">
    <source>
        <dbReference type="ARBA" id="ARBA00022692"/>
    </source>
</evidence>
<organism evidence="7 8">
    <name type="scientific">Steinernema glaseri</name>
    <dbReference type="NCBI Taxonomy" id="37863"/>
    <lineage>
        <taxon>Eukaryota</taxon>
        <taxon>Metazoa</taxon>
        <taxon>Ecdysozoa</taxon>
        <taxon>Nematoda</taxon>
        <taxon>Chromadorea</taxon>
        <taxon>Rhabditida</taxon>
        <taxon>Tylenchina</taxon>
        <taxon>Panagrolaimomorpha</taxon>
        <taxon>Strongyloidoidea</taxon>
        <taxon>Steinernematidae</taxon>
        <taxon>Steinernema</taxon>
    </lineage>
</organism>
<dbReference type="WBParaSite" id="L893_g17289.t1">
    <property type="protein sequence ID" value="L893_g17289.t1"/>
    <property type="gene ID" value="L893_g17289"/>
</dbReference>
<protein>
    <submittedName>
        <fullName evidence="8">G_PROTEIN_RECEP_F1_2 domain-containing protein</fullName>
    </submittedName>
</protein>
<feature type="transmembrane region" description="Helical" evidence="5">
    <location>
        <begin position="273"/>
        <end position="294"/>
    </location>
</feature>
<dbReference type="SUPFAM" id="SSF81321">
    <property type="entry name" value="Family A G protein-coupled receptor-like"/>
    <property type="match status" value="1"/>
</dbReference>
<reference evidence="8" key="1">
    <citation type="submission" date="2016-11" db="UniProtKB">
        <authorList>
            <consortium name="WormBaseParasite"/>
        </authorList>
    </citation>
    <scope>IDENTIFICATION</scope>
</reference>
<dbReference type="InterPro" id="IPR019430">
    <property type="entry name" value="7TM_GPCR_serpentine_rcpt_Srx"/>
</dbReference>
<feature type="transmembrane region" description="Helical" evidence="5">
    <location>
        <begin position="30"/>
        <end position="50"/>
    </location>
</feature>
<dbReference type="InterPro" id="IPR017452">
    <property type="entry name" value="GPCR_Rhodpsn_7TM"/>
</dbReference>
<proteinExistence type="predicted"/>
<sequence>MYSNGTEEFAWGSELQGRGRMSLFDTLVGLSIWILSFASVSIGILNLYIIKKLTIFHNAFGALWVSRTVGEIGANAVHFLYSGPLTVFQIKNIAPHFGIAAYTISYLFAAQACAMNQYVSINRLLAVYTPLNYNFIFSKRTTAILIIVTWIEISALMALYFVIPCSLIGYSPQFYEFIFVKSPECVRDYSLLGTITIRGCTVVCSASLIIDIITFYKIIHIKATNKKAAKEEAFRRNVRFFAQTAMQNLSMMFALTVVVLLNNEAQIGKSALFITAFDGRILTYLSNGLSIILFNPEVRKLLRIPIGVVSSRVLTTSAAMEAGINNRG</sequence>
<feature type="transmembrane region" description="Helical" evidence="5">
    <location>
        <begin position="189"/>
        <end position="219"/>
    </location>
</feature>
<evidence type="ECO:0000313" key="7">
    <source>
        <dbReference type="Proteomes" id="UP000095287"/>
    </source>
</evidence>
<evidence type="ECO:0000256" key="1">
    <source>
        <dbReference type="ARBA" id="ARBA00004370"/>
    </source>
</evidence>
<feature type="transmembrane region" description="Helical" evidence="5">
    <location>
        <begin position="240"/>
        <end position="261"/>
    </location>
</feature>
<evidence type="ECO:0000256" key="4">
    <source>
        <dbReference type="ARBA" id="ARBA00023136"/>
    </source>
</evidence>
<evidence type="ECO:0000256" key="5">
    <source>
        <dbReference type="SAM" id="Phobius"/>
    </source>
</evidence>
<keyword evidence="3 5" id="KW-1133">Transmembrane helix</keyword>
<keyword evidence="2 5" id="KW-0812">Transmembrane</keyword>
<dbReference type="GO" id="GO:0016020">
    <property type="term" value="C:membrane"/>
    <property type="evidence" value="ECO:0007669"/>
    <property type="project" value="UniProtKB-SubCell"/>
</dbReference>
<evidence type="ECO:0000313" key="8">
    <source>
        <dbReference type="WBParaSite" id="L893_g17289.t1"/>
    </source>
</evidence>
<evidence type="ECO:0000259" key="6">
    <source>
        <dbReference type="PROSITE" id="PS50262"/>
    </source>
</evidence>
<name>A0A1I7YKI4_9BILA</name>
<evidence type="ECO:0000256" key="3">
    <source>
        <dbReference type="ARBA" id="ARBA00022989"/>
    </source>
</evidence>
<feature type="transmembrane region" description="Helical" evidence="5">
    <location>
        <begin position="143"/>
        <end position="169"/>
    </location>
</feature>
<dbReference type="PANTHER" id="PTHR23017:SF21">
    <property type="entry name" value="7TM GPCR SERPENTINE RECEPTOR CLASS X (SRX) DOMAIN-CONTAINING PROTEIN"/>
    <property type="match status" value="1"/>
</dbReference>
<accession>A0A1I7YKI4</accession>
<dbReference type="Pfam" id="PF10328">
    <property type="entry name" value="7TM_GPCR_Srx"/>
    <property type="match status" value="1"/>
</dbReference>
<dbReference type="Gene3D" id="1.20.1070.10">
    <property type="entry name" value="Rhodopsin 7-helix transmembrane proteins"/>
    <property type="match status" value="1"/>
</dbReference>
<dbReference type="AlphaFoldDB" id="A0A1I7YKI4"/>
<dbReference type="PANTHER" id="PTHR23017">
    <property type="entry name" value="SERPENTINE RECEPTOR, CLASS X"/>
    <property type="match status" value="1"/>
</dbReference>
<dbReference type="Proteomes" id="UP000095287">
    <property type="component" value="Unplaced"/>
</dbReference>
<dbReference type="CDD" id="cd00637">
    <property type="entry name" value="7tm_classA_rhodopsin-like"/>
    <property type="match status" value="1"/>
</dbReference>
<keyword evidence="7" id="KW-1185">Reference proteome</keyword>
<feature type="domain" description="G-protein coupled receptors family 1 profile" evidence="6">
    <location>
        <begin position="119"/>
        <end position="261"/>
    </location>
</feature>
<keyword evidence="4 5" id="KW-0472">Membrane</keyword>
<dbReference type="PROSITE" id="PS50262">
    <property type="entry name" value="G_PROTEIN_RECEP_F1_2"/>
    <property type="match status" value="1"/>
</dbReference>
<comment type="subcellular location">
    <subcellularLocation>
        <location evidence="1">Membrane</location>
    </subcellularLocation>
</comment>